<proteinExistence type="predicted"/>
<sequence>MPPKVRFEEAKTVQTSHGKSSNMMKIVPNKRLRSSKGTAAQPPAMTRQAVLSNWELVELILEYVDDVRDLLFFQRVSATWRDVIRSSVRLQERLFFRPAMPTDKDKGTWRRSGEETGTIELNHLLTRAFPHFFQWNKELILLEEEAEHEGVPSRNGRHSSSSSNNSGDNNSNRKRKKKKNRAVAALTRRDVSWRDMLVSQPPPNRLKYGPVVVARSSSNKGHAHDRSNPDPALRMGDLYDLAHYARASSRGFLDVCVWKNSWVREQTASSCSSSSASSKERGGIGIVRSGGQRVPEDKQESPELPAPYPCQYVGASNFVCAVMDNYSECGCWSLSHRFGRRERLVYKAAKMCNRKERCARYRCEEYNQAAVTEPLTQLGTGLADVEYHARKGRYKSVSAV</sequence>
<feature type="compositionally biased region" description="Basic and acidic residues" evidence="1">
    <location>
        <begin position="1"/>
        <end position="11"/>
    </location>
</feature>
<comment type="caution">
    <text evidence="2">The sequence shown here is derived from an EMBL/GenBank/DDBJ whole genome shotgun (WGS) entry which is preliminary data.</text>
</comment>
<feature type="region of interest" description="Disordered" evidence="1">
    <location>
        <begin position="1"/>
        <end position="21"/>
    </location>
</feature>
<evidence type="ECO:0000313" key="3">
    <source>
        <dbReference type="Proteomes" id="UP001390339"/>
    </source>
</evidence>
<feature type="region of interest" description="Disordered" evidence="1">
    <location>
        <begin position="146"/>
        <end position="185"/>
    </location>
</feature>
<reference evidence="2 3" key="1">
    <citation type="journal article" date="2024" name="IMA Fungus">
        <title>Apiospora arundinis, a panoply of carbohydrate-active enzymes and secondary metabolites.</title>
        <authorList>
            <person name="Sorensen T."/>
            <person name="Petersen C."/>
            <person name="Muurmann A.T."/>
            <person name="Christiansen J.V."/>
            <person name="Brundto M.L."/>
            <person name="Overgaard C.K."/>
            <person name="Boysen A.T."/>
            <person name="Wollenberg R.D."/>
            <person name="Larsen T.O."/>
            <person name="Sorensen J.L."/>
            <person name="Nielsen K.L."/>
            <person name="Sondergaard T.E."/>
        </authorList>
    </citation>
    <scope>NUCLEOTIDE SEQUENCE [LARGE SCALE GENOMIC DNA]</scope>
    <source>
        <strain evidence="2 3">AAU 773</strain>
    </source>
</reference>
<evidence type="ECO:0000313" key="2">
    <source>
        <dbReference type="EMBL" id="KAK8852215.1"/>
    </source>
</evidence>
<feature type="compositionally biased region" description="Basic residues" evidence="1">
    <location>
        <begin position="172"/>
        <end position="181"/>
    </location>
</feature>
<dbReference type="InterPro" id="IPR036047">
    <property type="entry name" value="F-box-like_dom_sf"/>
</dbReference>
<dbReference type="Proteomes" id="UP001390339">
    <property type="component" value="Unassembled WGS sequence"/>
</dbReference>
<gene>
    <name evidence="2" type="ORF">PGQ11_014694</name>
</gene>
<dbReference type="EMBL" id="JAPCWZ010000009">
    <property type="protein sequence ID" value="KAK8852215.1"/>
    <property type="molecule type" value="Genomic_DNA"/>
</dbReference>
<name>A0ABR2HT00_9PEZI</name>
<feature type="compositionally biased region" description="Low complexity" evidence="1">
    <location>
        <begin position="158"/>
        <end position="170"/>
    </location>
</feature>
<accession>A0ABR2HT00</accession>
<keyword evidence="3" id="KW-1185">Reference proteome</keyword>
<feature type="region of interest" description="Disordered" evidence="1">
    <location>
        <begin position="269"/>
        <end position="303"/>
    </location>
</feature>
<feature type="compositionally biased region" description="Polar residues" evidence="1">
    <location>
        <begin position="12"/>
        <end position="21"/>
    </location>
</feature>
<dbReference type="SUPFAM" id="SSF81383">
    <property type="entry name" value="F-box domain"/>
    <property type="match status" value="1"/>
</dbReference>
<organism evidence="2 3">
    <name type="scientific">Apiospora arundinis</name>
    <dbReference type="NCBI Taxonomy" id="335852"/>
    <lineage>
        <taxon>Eukaryota</taxon>
        <taxon>Fungi</taxon>
        <taxon>Dikarya</taxon>
        <taxon>Ascomycota</taxon>
        <taxon>Pezizomycotina</taxon>
        <taxon>Sordariomycetes</taxon>
        <taxon>Xylariomycetidae</taxon>
        <taxon>Amphisphaeriales</taxon>
        <taxon>Apiosporaceae</taxon>
        <taxon>Apiospora</taxon>
    </lineage>
</organism>
<protein>
    <submittedName>
        <fullName evidence="2">F-box domain-containing protein</fullName>
    </submittedName>
</protein>
<evidence type="ECO:0000256" key="1">
    <source>
        <dbReference type="SAM" id="MobiDB-lite"/>
    </source>
</evidence>